<geneLocation type="plasmid" evidence="2">
    <name>pfdu301a</name>
</geneLocation>
<gene>
    <name evidence="1" type="ORF">FDZ14_29615</name>
</gene>
<evidence type="ECO:0000313" key="2">
    <source>
        <dbReference type="Proteomes" id="UP000501076"/>
    </source>
</evidence>
<dbReference type="Proteomes" id="UP000501076">
    <property type="component" value="Plasmid pFDU301A"/>
</dbReference>
<accession>A0A6M6E6V2</accession>
<sequence>MHKPNIKEFKPLVALMENDNGGEVSAYQQYQNIYIRGNSNELMIRDHKPFGNLVIAQIELTHKQQETGMEIINFLKDYGKENGYSKIIAESVYSPEFQKIFLEHKFTELDNRFYCYELSLVD</sequence>
<dbReference type="RefSeq" id="WP_171778243.1">
    <property type="nucleotide sequence ID" value="NZ_CP045273.1"/>
</dbReference>
<organism evidence="1 2">
    <name type="scientific">Priestia megaterium</name>
    <name type="common">Bacillus megaterium</name>
    <dbReference type="NCBI Taxonomy" id="1404"/>
    <lineage>
        <taxon>Bacteria</taxon>
        <taxon>Bacillati</taxon>
        <taxon>Bacillota</taxon>
        <taxon>Bacilli</taxon>
        <taxon>Bacillales</taxon>
        <taxon>Bacillaceae</taxon>
        <taxon>Priestia</taxon>
    </lineage>
</organism>
<dbReference type="EMBL" id="CP045273">
    <property type="protein sequence ID" value="QJX80257.1"/>
    <property type="molecule type" value="Genomic_DNA"/>
</dbReference>
<name>A0A6M6E6V2_PRIMG</name>
<protein>
    <recommendedName>
        <fullName evidence="3">N-acetyltransferase domain-containing protein</fullName>
    </recommendedName>
</protein>
<dbReference type="AlphaFoldDB" id="A0A6M6E6V2"/>
<evidence type="ECO:0008006" key="3">
    <source>
        <dbReference type="Google" id="ProtNLM"/>
    </source>
</evidence>
<reference evidence="1 2" key="1">
    <citation type="submission" date="2019-10" db="EMBL/GenBank/DDBJ databases">
        <title>Complete genome sequences for adaption low water activity.</title>
        <authorList>
            <person name="Zhao L."/>
            <person name="Zhong J."/>
        </authorList>
    </citation>
    <scope>NUCLEOTIDE SEQUENCE [LARGE SCALE GENOMIC DNA]</scope>
    <source>
        <strain evidence="1 2">FDU301</strain>
        <plasmid evidence="2">pfdu301a</plasmid>
    </source>
</reference>
<evidence type="ECO:0000313" key="1">
    <source>
        <dbReference type="EMBL" id="QJX80257.1"/>
    </source>
</evidence>
<proteinExistence type="predicted"/>
<keyword evidence="1" id="KW-0614">Plasmid</keyword>